<feature type="region of interest" description="Disordered" evidence="1">
    <location>
        <begin position="99"/>
        <end position="142"/>
    </location>
</feature>
<organism evidence="2 4">
    <name type="scientific">Didymodactylos carnosus</name>
    <dbReference type="NCBI Taxonomy" id="1234261"/>
    <lineage>
        <taxon>Eukaryota</taxon>
        <taxon>Metazoa</taxon>
        <taxon>Spiralia</taxon>
        <taxon>Gnathifera</taxon>
        <taxon>Rotifera</taxon>
        <taxon>Eurotatoria</taxon>
        <taxon>Bdelloidea</taxon>
        <taxon>Philodinida</taxon>
        <taxon>Philodinidae</taxon>
        <taxon>Didymodactylos</taxon>
    </lineage>
</organism>
<keyword evidence="4" id="KW-1185">Reference proteome</keyword>
<evidence type="ECO:0000313" key="3">
    <source>
        <dbReference type="EMBL" id="CAF3657830.1"/>
    </source>
</evidence>
<reference evidence="2" key="1">
    <citation type="submission" date="2021-02" db="EMBL/GenBank/DDBJ databases">
        <authorList>
            <person name="Nowell W R."/>
        </authorList>
    </citation>
    <scope>NUCLEOTIDE SEQUENCE</scope>
</reference>
<evidence type="ECO:0000313" key="2">
    <source>
        <dbReference type="EMBL" id="CAF0870504.1"/>
    </source>
</evidence>
<name>A0A813XN32_9BILA</name>
<comment type="caution">
    <text evidence="2">The sequence shown here is derived from an EMBL/GenBank/DDBJ whole genome shotgun (WGS) entry which is preliminary data.</text>
</comment>
<dbReference type="AlphaFoldDB" id="A0A813XN32"/>
<protein>
    <submittedName>
        <fullName evidence="2">Uncharacterized protein</fullName>
    </submittedName>
</protein>
<evidence type="ECO:0000256" key="1">
    <source>
        <dbReference type="SAM" id="MobiDB-lite"/>
    </source>
</evidence>
<dbReference type="Proteomes" id="UP000681722">
    <property type="component" value="Unassembled WGS sequence"/>
</dbReference>
<evidence type="ECO:0000313" key="4">
    <source>
        <dbReference type="Proteomes" id="UP000663829"/>
    </source>
</evidence>
<dbReference type="EMBL" id="CAJOBC010001131">
    <property type="protein sequence ID" value="CAF3657830.1"/>
    <property type="molecule type" value="Genomic_DNA"/>
</dbReference>
<sequence length="358" mass="40413">MSCRDAELVRFPNLSRTTPLYDSASNTIEDKIVERWSNLIALRDEELIPVDIEEKQSVFDVTSTYDGSGQSTDTEETSFSTLSSTDISVSINTSTSIPVSLSSTLSSSTPSTLVSSSSTASTSVSSSTTPSTSASRTTTEPPIELNSEKCNWLIFDKSSTFLLPNIITIGVEVLGRVSEVTLLGVYISRTMKWSFQIEQTALRCRKMMGVINRTFRYAPFKLKRHLYTTCVRPVLYYWPVEAYTIEYASTVFDSSYKTHLEPLNKVQRVASRIICGDFTSSSSSSRVACETQLEPFECRRKIARPKYFWKVMRERTALARFGLLQPMTDRRTLRKGNSRMFSVPECKKDVLKETFLEQ</sequence>
<feature type="compositionally biased region" description="Low complexity" evidence="1">
    <location>
        <begin position="99"/>
        <end position="139"/>
    </location>
</feature>
<gene>
    <name evidence="2" type="ORF">GPM918_LOCUS7073</name>
    <name evidence="3" type="ORF">SRO942_LOCUS7073</name>
</gene>
<dbReference type="Proteomes" id="UP000663829">
    <property type="component" value="Unassembled WGS sequence"/>
</dbReference>
<dbReference type="EMBL" id="CAJNOQ010001131">
    <property type="protein sequence ID" value="CAF0870504.1"/>
    <property type="molecule type" value="Genomic_DNA"/>
</dbReference>
<proteinExistence type="predicted"/>
<accession>A0A813XN32</accession>
<dbReference type="OrthoDB" id="421040at2759"/>